<sequence length="311" mass="35664">MKIKYNILWVENERDWLDSIVDDIKDFVEDLGFQFSYEVASGKSEISDYNKYDLILMDLNLASEPTGDEIIREIRAMDIYTDVVFYSASGIAAIRAKGREKELEGVYYSGRNKELFLGKVQGVIMTTIRKTQDLTNLRGLVMAEVSELDVMMGEILSIFLGLEENLNKFHSRVTSDREKTVHSWLEHPECKKDCTLLIRKAPASDVIKKLDASQKARGVNLVLKTLNSQGKVVYVAPNNKGFMENYNTDIIKMRNDMAHCQSIEIESDGKEILKTLKGDVVFNNEDFIRIRKNIVLYHSLFDKILKILVEE</sequence>
<comment type="caution">
    <text evidence="1">The sequence shown here is derived from an EMBL/GenBank/DDBJ whole genome shotgun (WGS) entry which is preliminary data.</text>
</comment>
<keyword evidence="2" id="KW-1185">Reference proteome</keyword>
<protein>
    <submittedName>
        <fullName evidence="1">Response regulator</fullName>
    </submittedName>
</protein>
<evidence type="ECO:0000313" key="1">
    <source>
        <dbReference type="EMBL" id="THG52337.1"/>
    </source>
</evidence>
<dbReference type="Proteomes" id="UP000305401">
    <property type="component" value="Unassembled WGS sequence"/>
</dbReference>
<evidence type="ECO:0000313" key="2">
    <source>
        <dbReference type="Proteomes" id="UP000305401"/>
    </source>
</evidence>
<gene>
    <name evidence="1" type="ORF">E5990_05290</name>
</gene>
<name>A0AC61S693_9BACT</name>
<accession>A0AC61S693</accession>
<proteinExistence type="predicted"/>
<reference evidence="1" key="1">
    <citation type="submission" date="2019-04" db="EMBL/GenBank/DDBJ databases">
        <title>Microbes associate with the intestines of laboratory mice.</title>
        <authorList>
            <person name="Navarre W."/>
            <person name="Wong E."/>
            <person name="Huang K.C."/>
            <person name="Tropini C."/>
            <person name="Ng K."/>
            <person name="Yu B."/>
        </authorList>
    </citation>
    <scope>NUCLEOTIDE SEQUENCE</scope>
    <source>
        <strain evidence="1">NM86_A22</strain>
    </source>
</reference>
<dbReference type="EMBL" id="SSTG01000047">
    <property type="protein sequence ID" value="THG52337.1"/>
    <property type="molecule type" value="Genomic_DNA"/>
</dbReference>
<organism evidence="1 2">
    <name type="scientific">Muribaculum caecicola</name>
    <dbReference type="NCBI Taxonomy" id="3038144"/>
    <lineage>
        <taxon>Bacteria</taxon>
        <taxon>Pseudomonadati</taxon>
        <taxon>Bacteroidota</taxon>
        <taxon>Bacteroidia</taxon>
        <taxon>Bacteroidales</taxon>
        <taxon>Muribaculaceae</taxon>
        <taxon>Muribaculum</taxon>
    </lineage>
</organism>